<evidence type="ECO:0000256" key="15">
    <source>
        <dbReference type="ARBA" id="ARBA00049902"/>
    </source>
</evidence>
<feature type="transmembrane region" description="Helical" evidence="16">
    <location>
        <begin position="332"/>
        <end position="355"/>
    </location>
</feature>
<evidence type="ECO:0000256" key="3">
    <source>
        <dbReference type="ARBA" id="ARBA00022679"/>
    </source>
</evidence>
<evidence type="ECO:0000313" key="18">
    <source>
        <dbReference type="Proteomes" id="UP001598138"/>
    </source>
</evidence>
<organism evidence="17 18">
    <name type="scientific">Aquirufa avitistagni</name>
    <dbReference type="NCBI Taxonomy" id="3104728"/>
    <lineage>
        <taxon>Bacteria</taxon>
        <taxon>Pseudomonadati</taxon>
        <taxon>Bacteroidota</taxon>
        <taxon>Cytophagia</taxon>
        <taxon>Cytophagales</taxon>
        <taxon>Flectobacillaceae</taxon>
        <taxon>Aquirufa</taxon>
    </lineage>
</organism>
<feature type="transmembrane region" description="Helical" evidence="16">
    <location>
        <begin position="59"/>
        <end position="79"/>
    </location>
</feature>
<comment type="catalytic activity">
    <reaction evidence="15">
        <text>[GlcNAc-(1-&gt;4)-Mur2Ac(oyl-L-Ala-gamma-D-Glu-L-Lys-D-Ala-D-Ala)](n)-di-trans,octa-cis-undecaprenyl diphosphate + beta-D-GlcNAc-(1-&gt;4)-Mur2Ac(oyl-L-Ala-gamma-D-Glu-L-Lys-D-Ala-D-Ala)-di-trans,octa-cis-undecaprenyl diphosphate = [GlcNAc-(1-&gt;4)-Mur2Ac(oyl-L-Ala-gamma-D-Glu-L-Lys-D-Ala-D-Ala)](n+1)-di-trans,octa-cis-undecaprenyl diphosphate + di-trans,octa-cis-undecaprenyl diphosphate + H(+)</text>
        <dbReference type="Rhea" id="RHEA:23708"/>
        <dbReference type="Rhea" id="RHEA-COMP:9602"/>
        <dbReference type="Rhea" id="RHEA-COMP:9603"/>
        <dbReference type="ChEBI" id="CHEBI:15378"/>
        <dbReference type="ChEBI" id="CHEBI:58405"/>
        <dbReference type="ChEBI" id="CHEBI:60033"/>
        <dbReference type="ChEBI" id="CHEBI:78435"/>
        <dbReference type="EC" id="2.4.99.28"/>
    </reaction>
</comment>
<name>A0ABW6D909_9BACT</name>
<keyword evidence="4 16" id="KW-0812">Transmembrane</keyword>
<accession>A0ABW6D909</accession>
<evidence type="ECO:0000256" key="10">
    <source>
        <dbReference type="ARBA" id="ARBA00033270"/>
    </source>
</evidence>
<sequence length="398" mass="43493">MKSKTSPSEAVAPSKTAYIRSLMAGDYQLWCIVLILNAIGFLVQFSAKSKYHLGGAMEPLSYLVKNGIILIASLLIMSYISRQDYVRLTRFNNLVLFASWLLIGFAYVFEPSKGGASRWIDIGPISFMPSDMAKLALIISLSKLFATKQASPDAYSKWTLATILFQVGTTCFLIMLSNFSTSILIGGTSFVLMLFGRVPWRSIWIVVSVMVGLGIGVVVLGIGQRAETVQSRIKSYIKRTVGNEKGKEESSDKDEGENYQLHQSQMAIATGALQPLGPGKSQFRYLLSQADSDFIYATVIEEYGIIMGLFLPFVYLWLLMRGIRVIQYSAKPLGGLLSAGLAFSLVVQAFINMFVSVGAIPVTGQPMPMISAGGTSLIFTAISMGLIMSISKDKELHA</sequence>
<evidence type="ECO:0000256" key="11">
    <source>
        <dbReference type="ARBA" id="ARBA00038053"/>
    </source>
</evidence>
<feature type="transmembrane region" description="Helical" evidence="16">
    <location>
        <begin position="91"/>
        <end position="109"/>
    </location>
</feature>
<comment type="similarity">
    <text evidence="11">Belongs to the SEDS family. FtsW subfamily.</text>
</comment>
<protein>
    <recommendedName>
        <fullName evidence="12">Probable peptidoglycan glycosyltransferase FtsW</fullName>
        <ecNumber evidence="14">2.4.99.28</ecNumber>
    </recommendedName>
    <alternativeName>
        <fullName evidence="13">Cell division protein FtsW</fullName>
    </alternativeName>
    <alternativeName>
        <fullName evidence="10">Cell wall polymerase</fullName>
    </alternativeName>
    <alternativeName>
        <fullName evidence="9">Peptidoglycan polymerase</fullName>
    </alternativeName>
</protein>
<gene>
    <name evidence="17" type="ORF">U0R10_02105</name>
</gene>
<comment type="subcellular location">
    <subcellularLocation>
        <location evidence="1">Membrane</location>
        <topology evidence="1">Multi-pass membrane protein</topology>
    </subcellularLocation>
</comment>
<evidence type="ECO:0000256" key="2">
    <source>
        <dbReference type="ARBA" id="ARBA00022676"/>
    </source>
</evidence>
<keyword evidence="18" id="KW-1185">Reference proteome</keyword>
<evidence type="ECO:0000256" key="8">
    <source>
        <dbReference type="ARBA" id="ARBA00023136"/>
    </source>
</evidence>
<feature type="transmembrane region" description="Helical" evidence="16">
    <location>
        <begin position="294"/>
        <end position="320"/>
    </location>
</feature>
<feature type="transmembrane region" description="Helical" evidence="16">
    <location>
        <begin position="27"/>
        <end position="47"/>
    </location>
</feature>
<dbReference type="PANTHER" id="PTHR30474">
    <property type="entry name" value="CELL CYCLE PROTEIN"/>
    <property type="match status" value="1"/>
</dbReference>
<keyword evidence="3" id="KW-0808">Transferase</keyword>
<keyword evidence="8 16" id="KW-0472">Membrane</keyword>
<dbReference type="Pfam" id="PF01098">
    <property type="entry name" value="FTSW_RODA_SPOVE"/>
    <property type="match status" value="1"/>
</dbReference>
<dbReference type="PANTHER" id="PTHR30474:SF2">
    <property type="entry name" value="PEPTIDOGLYCAN GLYCOSYLTRANSFERASE FTSW-RELATED"/>
    <property type="match status" value="1"/>
</dbReference>
<dbReference type="InterPro" id="IPR001182">
    <property type="entry name" value="FtsW/RodA"/>
</dbReference>
<feature type="transmembrane region" description="Helical" evidence="16">
    <location>
        <begin position="203"/>
        <end position="222"/>
    </location>
</feature>
<dbReference type="Proteomes" id="UP001598138">
    <property type="component" value="Unassembled WGS sequence"/>
</dbReference>
<evidence type="ECO:0000256" key="7">
    <source>
        <dbReference type="ARBA" id="ARBA00022989"/>
    </source>
</evidence>
<keyword evidence="6" id="KW-0573">Peptidoglycan synthesis</keyword>
<dbReference type="EC" id="2.4.99.28" evidence="14"/>
<evidence type="ECO:0000256" key="4">
    <source>
        <dbReference type="ARBA" id="ARBA00022692"/>
    </source>
</evidence>
<keyword evidence="7 16" id="KW-1133">Transmembrane helix</keyword>
<dbReference type="RefSeq" id="WP_377982032.1">
    <property type="nucleotide sequence ID" value="NZ_JBBKXZ010000001.1"/>
</dbReference>
<keyword evidence="2" id="KW-0328">Glycosyltransferase</keyword>
<evidence type="ECO:0000256" key="14">
    <source>
        <dbReference type="ARBA" id="ARBA00044770"/>
    </source>
</evidence>
<evidence type="ECO:0000313" key="17">
    <source>
        <dbReference type="EMBL" id="MFD3393404.1"/>
    </source>
</evidence>
<evidence type="ECO:0000256" key="16">
    <source>
        <dbReference type="SAM" id="Phobius"/>
    </source>
</evidence>
<feature type="transmembrane region" description="Helical" evidence="16">
    <location>
        <begin position="367"/>
        <end position="390"/>
    </location>
</feature>
<evidence type="ECO:0000256" key="9">
    <source>
        <dbReference type="ARBA" id="ARBA00032370"/>
    </source>
</evidence>
<dbReference type="EMBL" id="JBBKXZ010000001">
    <property type="protein sequence ID" value="MFD3393404.1"/>
    <property type="molecule type" value="Genomic_DNA"/>
</dbReference>
<feature type="transmembrane region" description="Helical" evidence="16">
    <location>
        <begin position="163"/>
        <end position="196"/>
    </location>
</feature>
<evidence type="ECO:0000256" key="6">
    <source>
        <dbReference type="ARBA" id="ARBA00022984"/>
    </source>
</evidence>
<evidence type="ECO:0000256" key="5">
    <source>
        <dbReference type="ARBA" id="ARBA00022960"/>
    </source>
</evidence>
<evidence type="ECO:0000256" key="1">
    <source>
        <dbReference type="ARBA" id="ARBA00004141"/>
    </source>
</evidence>
<keyword evidence="5" id="KW-0133">Cell shape</keyword>
<comment type="caution">
    <text evidence="17">The sequence shown here is derived from an EMBL/GenBank/DDBJ whole genome shotgun (WGS) entry which is preliminary data.</text>
</comment>
<reference evidence="17 18" key="1">
    <citation type="submission" date="2024-03" db="EMBL/GenBank/DDBJ databases">
        <title>Aquirufa genome sequencing.</title>
        <authorList>
            <person name="Pitt A."/>
            <person name="Hahn M.W."/>
        </authorList>
    </citation>
    <scope>NUCLEOTIDE SEQUENCE [LARGE SCALE GENOMIC DNA]</scope>
    <source>
        <strain evidence="17 18">OSTEICH-129V</strain>
    </source>
</reference>
<evidence type="ECO:0000256" key="13">
    <source>
        <dbReference type="ARBA" id="ARBA00041418"/>
    </source>
</evidence>
<evidence type="ECO:0000256" key="12">
    <source>
        <dbReference type="ARBA" id="ARBA00041185"/>
    </source>
</evidence>
<proteinExistence type="inferred from homology"/>